<dbReference type="GO" id="GO:0043856">
    <property type="term" value="F:anti-sigma factor antagonist activity"/>
    <property type="evidence" value="ECO:0007669"/>
    <property type="project" value="InterPro"/>
</dbReference>
<dbReference type="PROSITE" id="PS50801">
    <property type="entry name" value="STAS"/>
    <property type="match status" value="1"/>
</dbReference>
<dbReference type="EMBL" id="FWWW01000076">
    <property type="protein sequence ID" value="SMB97820.1"/>
    <property type="molecule type" value="Genomic_DNA"/>
</dbReference>
<dbReference type="OrthoDB" id="962463at2"/>
<keyword evidence="5" id="KW-1185">Reference proteome</keyword>
<dbReference type="RefSeq" id="WP_084446623.1">
    <property type="nucleotide sequence ID" value="NZ_FWWW01000076.1"/>
</dbReference>
<dbReference type="AlphaFoldDB" id="A0A1W1VX43"/>
<dbReference type="PANTHER" id="PTHR33495">
    <property type="entry name" value="ANTI-SIGMA FACTOR ANTAGONIST TM_1081-RELATED-RELATED"/>
    <property type="match status" value="1"/>
</dbReference>
<feature type="domain" description="STAS" evidence="3">
    <location>
        <begin position="46"/>
        <end position="111"/>
    </location>
</feature>
<reference evidence="4 5" key="1">
    <citation type="submission" date="2017-04" db="EMBL/GenBank/DDBJ databases">
        <authorList>
            <person name="Afonso C.L."/>
            <person name="Miller P.J."/>
            <person name="Scott M.A."/>
            <person name="Spackman E."/>
            <person name="Goraichik I."/>
            <person name="Dimitrov K.M."/>
            <person name="Suarez D.L."/>
            <person name="Swayne D.E."/>
        </authorList>
    </citation>
    <scope>NUCLEOTIDE SEQUENCE [LARGE SCALE GENOMIC DNA]</scope>
    <source>
        <strain evidence="4 5">DSM 11622</strain>
    </source>
</reference>
<dbReference type="PANTHER" id="PTHR33495:SF2">
    <property type="entry name" value="ANTI-SIGMA FACTOR ANTAGONIST TM_1081-RELATED"/>
    <property type="match status" value="1"/>
</dbReference>
<comment type="similarity">
    <text evidence="1 2">Belongs to the anti-sigma-factor antagonist family.</text>
</comment>
<dbReference type="SUPFAM" id="SSF52091">
    <property type="entry name" value="SpoIIaa-like"/>
    <property type="match status" value="1"/>
</dbReference>
<dbReference type="InterPro" id="IPR002645">
    <property type="entry name" value="STAS_dom"/>
</dbReference>
<sequence length="115" mass="12366">MKTESAVQDDVLFVRLVGDLIGSPDSQPLLQAVNDHLGEGTIYCAIDLSNVRFINSTGIGVLVSILTKFRNQGGELVLINPSELVRKLLVITKLDAIFIIATDDASAVEQLKATT</sequence>
<dbReference type="STRING" id="645990.SAMN00120144_1635"/>
<evidence type="ECO:0000313" key="5">
    <source>
        <dbReference type="Proteomes" id="UP000192266"/>
    </source>
</evidence>
<organism evidence="4 5">
    <name type="scientific">Hymenobacter roseosalivarius DSM 11622</name>
    <dbReference type="NCBI Taxonomy" id="645990"/>
    <lineage>
        <taxon>Bacteria</taxon>
        <taxon>Pseudomonadati</taxon>
        <taxon>Bacteroidota</taxon>
        <taxon>Cytophagia</taxon>
        <taxon>Cytophagales</taxon>
        <taxon>Hymenobacteraceae</taxon>
        <taxon>Hymenobacter</taxon>
    </lineage>
</organism>
<dbReference type="Pfam" id="PF01740">
    <property type="entry name" value="STAS"/>
    <property type="match status" value="1"/>
</dbReference>
<evidence type="ECO:0000256" key="2">
    <source>
        <dbReference type="RuleBase" id="RU003749"/>
    </source>
</evidence>
<dbReference type="InterPro" id="IPR036513">
    <property type="entry name" value="STAS_dom_sf"/>
</dbReference>
<dbReference type="Proteomes" id="UP000192266">
    <property type="component" value="Unassembled WGS sequence"/>
</dbReference>
<name>A0A1W1VX43_9BACT</name>
<evidence type="ECO:0000256" key="1">
    <source>
        <dbReference type="ARBA" id="ARBA00009013"/>
    </source>
</evidence>
<dbReference type="Gene3D" id="3.30.750.24">
    <property type="entry name" value="STAS domain"/>
    <property type="match status" value="1"/>
</dbReference>
<accession>A0A1W1VX43</accession>
<evidence type="ECO:0000313" key="4">
    <source>
        <dbReference type="EMBL" id="SMB97820.1"/>
    </source>
</evidence>
<evidence type="ECO:0000259" key="3">
    <source>
        <dbReference type="PROSITE" id="PS50801"/>
    </source>
</evidence>
<gene>
    <name evidence="4" type="ORF">SAMN00120144_1635</name>
</gene>
<dbReference type="InterPro" id="IPR003658">
    <property type="entry name" value="Anti-sigma_ant"/>
</dbReference>
<dbReference type="NCBIfam" id="TIGR00377">
    <property type="entry name" value="ant_ant_sig"/>
    <property type="match status" value="1"/>
</dbReference>
<proteinExistence type="inferred from homology"/>
<dbReference type="CDD" id="cd07043">
    <property type="entry name" value="STAS_anti-anti-sigma_factors"/>
    <property type="match status" value="1"/>
</dbReference>
<protein>
    <recommendedName>
        <fullName evidence="2">Anti-sigma factor antagonist</fullName>
    </recommendedName>
</protein>